<dbReference type="SUPFAM" id="SSF55116">
    <property type="entry name" value="Formiminotransferase domain of formiminotransferase-cyclodeaminase"/>
    <property type="match status" value="1"/>
</dbReference>
<dbReference type="EMBL" id="LAZR01021853">
    <property type="protein sequence ID" value="KKL83898.1"/>
    <property type="molecule type" value="Genomic_DNA"/>
</dbReference>
<evidence type="ECO:0000313" key="2">
    <source>
        <dbReference type="EMBL" id="KKL83898.1"/>
    </source>
</evidence>
<gene>
    <name evidence="2" type="ORF">LCGC14_1970130</name>
</gene>
<dbReference type="AlphaFoldDB" id="A0A0F9FCH2"/>
<dbReference type="GO" id="GO:0016740">
    <property type="term" value="F:transferase activity"/>
    <property type="evidence" value="ECO:0007669"/>
    <property type="project" value="InterPro"/>
</dbReference>
<dbReference type="GO" id="GO:0005542">
    <property type="term" value="F:folic acid binding"/>
    <property type="evidence" value="ECO:0007669"/>
    <property type="project" value="InterPro"/>
</dbReference>
<name>A0A0F9FCH2_9ZZZZ</name>
<sequence length="32" mass="3487">MKIVECVPNFSEGRNRDIIKKISEAAVSVPGV</sequence>
<dbReference type="Gene3D" id="3.30.990.10">
    <property type="entry name" value="Formiminotransferase, N-terminal subdomain"/>
    <property type="match status" value="1"/>
</dbReference>
<proteinExistence type="predicted"/>
<comment type="caution">
    <text evidence="2">The sequence shown here is derived from an EMBL/GenBank/DDBJ whole genome shotgun (WGS) entry which is preliminary data.</text>
</comment>
<dbReference type="InterPro" id="IPR012886">
    <property type="entry name" value="Formiminotransferase_N"/>
</dbReference>
<protein>
    <recommendedName>
        <fullName evidence="1">Formiminotransferase N-terminal subdomain domain-containing protein</fullName>
    </recommendedName>
</protein>
<organism evidence="2">
    <name type="scientific">marine sediment metagenome</name>
    <dbReference type="NCBI Taxonomy" id="412755"/>
    <lineage>
        <taxon>unclassified sequences</taxon>
        <taxon>metagenomes</taxon>
        <taxon>ecological metagenomes</taxon>
    </lineage>
</organism>
<feature type="domain" description="Formiminotransferase N-terminal subdomain" evidence="1">
    <location>
        <begin position="3"/>
        <end position="32"/>
    </location>
</feature>
<dbReference type="Pfam" id="PF07837">
    <property type="entry name" value="FTCD_N"/>
    <property type="match status" value="1"/>
</dbReference>
<reference evidence="2" key="1">
    <citation type="journal article" date="2015" name="Nature">
        <title>Complex archaea that bridge the gap between prokaryotes and eukaryotes.</title>
        <authorList>
            <person name="Spang A."/>
            <person name="Saw J.H."/>
            <person name="Jorgensen S.L."/>
            <person name="Zaremba-Niedzwiedzka K."/>
            <person name="Martijn J."/>
            <person name="Lind A.E."/>
            <person name="van Eijk R."/>
            <person name="Schleper C."/>
            <person name="Guy L."/>
            <person name="Ettema T.J."/>
        </authorList>
    </citation>
    <scope>NUCLEOTIDE SEQUENCE</scope>
</reference>
<dbReference type="InterPro" id="IPR037064">
    <property type="entry name" value="Formiminotransferase_N_sf"/>
</dbReference>
<accession>A0A0F9FCH2</accession>
<evidence type="ECO:0000259" key="1">
    <source>
        <dbReference type="Pfam" id="PF07837"/>
    </source>
</evidence>
<dbReference type="InterPro" id="IPR022384">
    <property type="entry name" value="FormiminoTrfase_cat_dom_sf"/>
</dbReference>